<name>A0A9P6FGP4_9FUNG</name>
<feature type="compositionally biased region" description="Acidic residues" evidence="1">
    <location>
        <begin position="561"/>
        <end position="598"/>
    </location>
</feature>
<evidence type="ECO:0000313" key="2">
    <source>
        <dbReference type="EMBL" id="KAF9550229.1"/>
    </source>
</evidence>
<feature type="region of interest" description="Disordered" evidence="1">
    <location>
        <begin position="1"/>
        <end position="313"/>
    </location>
</feature>
<keyword evidence="3" id="KW-1185">Reference proteome</keyword>
<feature type="compositionally biased region" description="Gly residues" evidence="1">
    <location>
        <begin position="84"/>
        <end position="94"/>
    </location>
</feature>
<evidence type="ECO:0000256" key="1">
    <source>
        <dbReference type="SAM" id="MobiDB-lite"/>
    </source>
</evidence>
<feature type="compositionally biased region" description="Polar residues" evidence="1">
    <location>
        <begin position="335"/>
        <end position="368"/>
    </location>
</feature>
<comment type="caution">
    <text evidence="2">The sequence shown here is derived from an EMBL/GenBank/DDBJ whole genome shotgun (WGS) entry which is preliminary data.</text>
</comment>
<feature type="region of interest" description="Disordered" evidence="1">
    <location>
        <begin position="651"/>
        <end position="713"/>
    </location>
</feature>
<feature type="region of interest" description="Disordered" evidence="1">
    <location>
        <begin position="785"/>
        <end position="807"/>
    </location>
</feature>
<feature type="compositionally biased region" description="Low complexity" evidence="1">
    <location>
        <begin position="431"/>
        <end position="444"/>
    </location>
</feature>
<feature type="compositionally biased region" description="Low complexity" evidence="1">
    <location>
        <begin position="405"/>
        <end position="424"/>
    </location>
</feature>
<feature type="compositionally biased region" description="Basic residues" evidence="1">
    <location>
        <begin position="659"/>
        <end position="669"/>
    </location>
</feature>
<feature type="compositionally biased region" description="Low complexity" evidence="1">
    <location>
        <begin position="158"/>
        <end position="214"/>
    </location>
</feature>
<feature type="region of interest" description="Disordered" evidence="1">
    <location>
        <begin position="481"/>
        <end position="606"/>
    </location>
</feature>
<sequence>MTTLTPRSSQHDTKDTTDHDDDSISDGNTSQGLLTPEATPASTPVITATMYHHHQQQPATPRDSLHSISSVSSSKTFACSSGDGSSGQGGGSGSGMATSPLALTLPGTIVSDLEQQEQQEWNNIRDDGDNDSNDPQLLQDTVQHFSSYRMSFPPPLPNSSTPSTSSTAANPLNNTSTSTSTATPPATRAVSASQTMPPFTTATATPTTTTMRPSTGKKSRNPFLTMFGRTSSSTTSSPSPSSLPLRGPISLGGVTQVNSQHPPSPKAHKSSSGGSSNGSRSGRNKEDKKSGDEKKKRRSSWFKSATTTTAAAATTAAATATIQRGRANTMFDALPSSSFSGSHLNNHRGSPSSPSSANTVRITVSGPESSASGVTAAAALGGALTAKRFSTPFQFNLREPGSRRSTLPTMNSNSNSNSTSTSRAPSPPLSSSPSSSSSCQNNPSIASFPRHLHAQPYGSQSHPQYYYYSTAAAAAVNLQQHGPSTRTTTGSFFDSVSDDSDSDSDEGFPSQYQQRQQYQHQLQQAPPPHYYQQQHVQPQQQQSAAVSSRQHEQDHRYQSYDSDDDSDSSEGEEEEESEDDSVEDSDEEDLDVDDEEETNSSYHYHDQQVVNPELEGNMHEFDDAPPPPSYHSLIRAEADAARSAALATLFARGQQQQHTHSHAHIHAHAHSSPPSTLLTGLYPPNSTTSSSSSSIITPTEQASTPPASSSPQVSPTVLANLLTLLHTFESHLLAHHKTPSFQAQQPTAATMSRRQAWLDRNPQTIASFAYLLIELQQTGILPAAMSPSWSSTSPSSSPSSPGSSLSASMALGMSEQDWLSMTGNAATEADLAKALLALEQSCLLAMDPVLWRSEGGVTRDAWMRQVQAIITSSSNHVLTHR</sequence>
<gene>
    <name evidence="2" type="ORF">EC957_001136</name>
</gene>
<feature type="compositionally biased region" description="Polar residues" evidence="1">
    <location>
        <begin position="133"/>
        <end position="149"/>
    </location>
</feature>
<feature type="compositionally biased region" description="Low complexity" evidence="1">
    <location>
        <begin position="270"/>
        <end position="281"/>
    </location>
</feature>
<protein>
    <submittedName>
        <fullName evidence="2">Uncharacterized protein</fullName>
    </submittedName>
</protein>
<feature type="region of interest" description="Disordered" evidence="1">
    <location>
        <begin position="332"/>
        <end position="373"/>
    </location>
</feature>
<feature type="compositionally biased region" description="Polar residues" evidence="1">
    <location>
        <begin position="481"/>
        <end position="490"/>
    </location>
</feature>
<organism evidence="2 3">
    <name type="scientific">Mortierella hygrophila</name>
    <dbReference type="NCBI Taxonomy" id="979708"/>
    <lineage>
        <taxon>Eukaryota</taxon>
        <taxon>Fungi</taxon>
        <taxon>Fungi incertae sedis</taxon>
        <taxon>Mucoromycota</taxon>
        <taxon>Mortierellomycotina</taxon>
        <taxon>Mortierellomycetes</taxon>
        <taxon>Mortierellales</taxon>
        <taxon>Mortierellaceae</taxon>
        <taxon>Mortierella</taxon>
    </lineage>
</organism>
<feature type="compositionally biased region" description="Low complexity" evidence="1">
    <location>
        <begin position="510"/>
        <end position="548"/>
    </location>
</feature>
<feature type="region of interest" description="Disordered" evidence="1">
    <location>
        <begin position="390"/>
        <end position="456"/>
    </location>
</feature>
<dbReference type="AlphaFoldDB" id="A0A9P6FGP4"/>
<accession>A0A9P6FGP4</accession>
<feature type="compositionally biased region" description="Low complexity" evidence="1">
    <location>
        <begin position="228"/>
        <end position="253"/>
    </location>
</feature>
<feature type="compositionally biased region" description="Basic and acidic residues" evidence="1">
    <location>
        <begin position="283"/>
        <end position="294"/>
    </location>
</feature>
<proteinExistence type="predicted"/>
<dbReference type="EMBL" id="JAAAXW010000012">
    <property type="protein sequence ID" value="KAF9550229.1"/>
    <property type="molecule type" value="Genomic_DNA"/>
</dbReference>
<feature type="compositionally biased region" description="Low complexity" evidence="1">
    <location>
        <begin position="686"/>
        <end position="713"/>
    </location>
</feature>
<evidence type="ECO:0000313" key="3">
    <source>
        <dbReference type="Proteomes" id="UP000723463"/>
    </source>
</evidence>
<reference evidence="2" key="1">
    <citation type="journal article" date="2020" name="Fungal Divers.">
        <title>Resolving the Mortierellaceae phylogeny through synthesis of multi-gene phylogenetics and phylogenomics.</title>
        <authorList>
            <person name="Vandepol N."/>
            <person name="Liber J."/>
            <person name="Desiro A."/>
            <person name="Na H."/>
            <person name="Kennedy M."/>
            <person name="Barry K."/>
            <person name="Grigoriev I.V."/>
            <person name="Miller A.N."/>
            <person name="O'Donnell K."/>
            <person name="Stajich J.E."/>
            <person name="Bonito G."/>
        </authorList>
    </citation>
    <scope>NUCLEOTIDE SEQUENCE</scope>
    <source>
        <strain evidence="2">NRRL 2591</strain>
    </source>
</reference>
<feature type="compositionally biased region" description="Basic and acidic residues" evidence="1">
    <location>
        <begin position="549"/>
        <end position="558"/>
    </location>
</feature>
<feature type="compositionally biased region" description="Acidic residues" evidence="1">
    <location>
        <begin position="496"/>
        <end position="506"/>
    </location>
</feature>
<dbReference type="Proteomes" id="UP000723463">
    <property type="component" value="Unassembled WGS sequence"/>
</dbReference>